<dbReference type="RefSeq" id="WP_191177154.1">
    <property type="nucleotide sequence ID" value="NZ_JACWMW010000005.1"/>
</dbReference>
<evidence type="ECO:0000313" key="1">
    <source>
        <dbReference type="EMBL" id="MBD1387304.1"/>
    </source>
</evidence>
<comment type="caution">
    <text evidence="1">The sequence shown here is derived from an EMBL/GenBank/DDBJ whole genome shotgun (WGS) entry which is preliminary data.</text>
</comment>
<organism evidence="1 2">
    <name type="scientific">Mucilaginibacter rigui</name>
    <dbReference type="NCBI Taxonomy" id="534635"/>
    <lineage>
        <taxon>Bacteria</taxon>
        <taxon>Pseudomonadati</taxon>
        <taxon>Bacteroidota</taxon>
        <taxon>Sphingobacteriia</taxon>
        <taxon>Sphingobacteriales</taxon>
        <taxon>Sphingobacteriaceae</taxon>
        <taxon>Mucilaginibacter</taxon>
    </lineage>
</organism>
<accession>A0ABR7X9Q8</accession>
<dbReference type="EMBL" id="JACWMW010000005">
    <property type="protein sequence ID" value="MBD1387304.1"/>
    <property type="molecule type" value="Genomic_DNA"/>
</dbReference>
<proteinExistence type="predicted"/>
<keyword evidence="2" id="KW-1185">Reference proteome</keyword>
<evidence type="ECO:0000313" key="2">
    <source>
        <dbReference type="Proteomes" id="UP000618754"/>
    </source>
</evidence>
<protein>
    <submittedName>
        <fullName evidence="1">Uncharacterized protein</fullName>
    </submittedName>
</protein>
<reference evidence="1 2" key="1">
    <citation type="submission" date="2020-09" db="EMBL/GenBank/DDBJ databases">
        <title>Novel species of Mucilaginibacter isolated from a glacier on the Tibetan Plateau.</title>
        <authorList>
            <person name="Liu Q."/>
            <person name="Xin Y.-H."/>
        </authorList>
    </citation>
    <scope>NUCLEOTIDE SEQUENCE [LARGE SCALE GENOMIC DNA]</scope>
    <source>
        <strain evidence="1 2">CGMCC 1.13878</strain>
    </source>
</reference>
<dbReference type="Proteomes" id="UP000618754">
    <property type="component" value="Unassembled WGS sequence"/>
</dbReference>
<gene>
    <name evidence="1" type="ORF">IDJ75_18590</name>
</gene>
<sequence length="186" mass="21448">MKRVSPQLLIQQLASTGKQYIEHINTLNPFEQARYPVSWAGESTSLNWFDIAREYTEKWHHQQQIRDAVGKPGLMTKELFYPCIDTFMYALPHSYRNVKATEGTMIKITVSSHVGGDWYLLKTARKWELLKQQPTNSIMSEIIIDPETTWNFFTKAITSQAALHRSIIKGDFYLGETVFNTIAVMA</sequence>
<name>A0ABR7X9Q8_9SPHI</name>